<accession>A0A0C3NTM4</accession>
<dbReference type="STRING" id="745531.A0A0C3NTM4"/>
<proteinExistence type="predicted"/>
<dbReference type="InterPro" id="IPR036249">
    <property type="entry name" value="Thioredoxin-like_sf"/>
</dbReference>
<reference evidence="2 3" key="1">
    <citation type="journal article" date="2014" name="PLoS Genet.">
        <title>Analysis of the Phlebiopsis gigantea genome, transcriptome and secretome provides insight into its pioneer colonization strategies of wood.</title>
        <authorList>
            <person name="Hori C."/>
            <person name="Ishida T."/>
            <person name="Igarashi K."/>
            <person name="Samejima M."/>
            <person name="Suzuki H."/>
            <person name="Master E."/>
            <person name="Ferreira P."/>
            <person name="Ruiz-Duenas F.J."/>
            <person name="Held B."/>
            <person name="Canessa P."/>
            <person name="Larrondo L.F."/>
            <person name="Schmoll M."/>
            <person name="Druzhinina I.S."/>
            <person name="Kubicek C.P."/>
            <person name="Gaskell J.A."/>
            <person name="Kersten P."/>
            <person name="St John F."/>
            <person name="Glasner J."/>
            <person name="Sabat G."/>
            <person name="Splinter BonDurant S."/>
            <person name="Syed K."/>
            <person name="Yadav J."/>
            <person name="Mgbeahuruike A.C."/>
            <person name="Kovalchuk A."/>
            <person name="Asiegbu F.O."/>
            <person name="Lackner G."/>
            <person name="Hoffmeister D."/>
            <person name="Rencoret J."/>
            <person name="Gutierrez A."/>
            <person name="Sun H."/>
            <person name="Lindquist E."/>
            <person name="Barry K."/>
            <person name="Riley R."/>
            <person name="Grigoriev I.V."/>
            <person name="Henrissat B."/>
            <person name="Kues U."/>
            <person name="Berka R.M."/>
            <person name="Martinez A.T."/>
            <person name="Covert S.F."/>
            <person name="Blanchette R.A."/>
            <person name="Cullen D."/>
        </authorList>
    </citation>
    <scope>NUCLEOTIDE SEQUENCE [LARGE SCALE GENOMIC DNA]</scope>
    <source>
        <strain evidence="2 3">11061_1 CR5-6</strain>
    </source>
</reference>
<sequence length="251" mass="28251">MSDPIVLYDLPANNTHQMPWSPNTIKPRLALNFKGLKFTTEWVEFPDVEAVCKTIGAAPTGKKADGKDYYTLPVIYDPSTKSAVSDSERIIKYLDETYPDTPRLFPEGTEAFQSLFSSLVFPSVVVPLLLILVSRISVLLNPRSEKYFRSTREVMFGKKLEELGGESDWQTLENGLVRIKASMEANGPGKDLLLMGDKIVYSDLFLASVLTWARVVAGEESEDWKRIAALHDGTWARYLAQFSQYDDEVRA</sequence>
<dbReference type="Gene3D" id="1.20.1050.10">
    <property type="match status" value="1"/>
</dbReference>
<dbReference type="InterPro" id="IPR004045">
    <property type="entry name" value="Glutathione_S-Trfase_N"/>
</dbReference>
<evidence type="ECO:0000313" key="2">
    <source>
        <dbReference type="EMBL" id="KIP08629.1"/>
    </source>
</evidence>
<name>A0A0C3NTM4_PHLG1</name>
<dbReference type="Pfam" id="PF13417">
    <property type="entry name" value="GST_N_3"/>
    <property type="match status" value="1"/>
</dbReference>
<dbReference type="SUPFAM" id="SSF52833">
    <property type="entry name" value="Thioredoxin-like"/>
    <property type="match status" value="1"/>
</dbReference>
<organism evidence="2 3">
    <name type="scientific">Phlebiopsis gigantea (strain 11061_1 CR5-6)</name>
    <name type="common">White-rot fungus</name>
    <name type="synonym">Peniophora gigantea</name>
    <dbReference type="NCBI Taxonomy" id="745531"/>
    <lineage>
        <taxon>Eukaryota</taxon>
        <taxon>Fungi</taxon>
        <taxon>Dikarya</taxon>
        <taxon>Basidiomycota</taxon>
        <taxon>Agaricomycotina</taxon>
        <taxon>Agaricomycetes</taxon>
        <taxon>Polyporales</taxon>
        <taxon>Phanerochaetaceae</taxon>
        <taxon>Phlebiopsis</taxon>
    </lineage>
</organism>
<evidence type="ECO:0000259" key="1">
    <source>
        <dbReference type="PROSITE" id="PS50404"/>
    </source>
</evidence>
<dbReference type="Pfam" id="PF22041">
    <property type="entry name" value="GST_C_7"/>
    <property type="match status" value="1"/>
</dbReference>
<dbReference type="Gene3D" id="3.40.30.10">
    <property type="entry name" value="Glutaredoxin"/>
    <property type="match status" value="1"/>
</dbReference>
<dbReference type="OrthoDB" id="4951845at2759"/>
<dbReference type="AlphaFoldDB" id="A0A0C3NTM4"/>
<dbReference type="HOGENOM" id="CLU_011226_4_0_1"/>
<dbReference type="InterPro" id="IPR054416">
    <property type="entry name" value="GST_UstS-like_C"/>
</dbReference>
<dbReference type="EMBL" id="KN840477">
    <property type="protein sequence ID" value="KIP08629.1"/>
    <property type="molecule type" value="Genomic_DNA"/>
</dbReference>
<protein>
    <recommendedName>
        <fullName evidence="1">GST N-terminal domain-containing protein</fullName>
    </recommendedName>
</protein>
<dbReference type="Proteomes" id="UP000053257">
    <property type="component" value="Unassembled WGS sequence"/>
</dbReference>
<gene>
    <name evidence="2" type="ORF">PHLGIDRAFT_23447</name>
</gene>
<keyword evidence="3" id="KW-1185">Reference proteome</keyword>
<feature type="domain" description="GST N-terminal" evidence="1">
    <location>
        <begin position="11"/>
        <end position="102"/>
    </location>
</feature>
<dbReference type="PROSITE" id="PS50404">
    <property type="entry name" value="GST_NTER"/>
    <property type="match status" value="1"/>
</dbReference>
<evidence type="ECO:0000313" key="3">
    <source>
        <dbReference type="Proteomes" id="UP000053257"/>
    </source>
</evidence>